<sequence length="225" mass="25663">MATMNSIAMATMELVTDRMTSSQFLCVCVCEDSLLGRMSDNKPKNKMASKSGSTKETSKAPTKDTKENSTENMNVFAALADYKLEFKSSQKKLENVQVGLERHRRKQEAMSEQIKGLTQEKTTLQQNCDKLSGRCRYLEAEFNKVTKENCHGQIPSIRRFTERTAGSGVKKACDDVELYKIHNRELRDQVATIPLLKKNLENMQLKDKKQTRQLQETLSELEEVQ</sequence>
<proteinExistence type="predicted"/>
<evidence type="ECO:0000256" key="2">
    <source>
        <dbReference type="SAM" id="MobiDB-lite"/>
    </source>
</evidence>
<dbReference type="EMBL" id="OZ035835">
    <property type="protein sequence ID" value="CAL1577490.1"/>
    <property type="molecule type" value="Genomic_DNA"/>
</dbReference>
<feature type="compositionally biased region" description="Basic and acidic residues" evidence="2">
    <location>
        <begin position="56"/>
        <end position="69"/>
    </location>
</feature>
<organism evidence="3 4">
    <name type="scientific">Knipowitschia caucasica</name>
    <name type="common">Caucasian dwarf goby</name>
    <name type="synonym">Pomatoschistus caucasicus</name>
    <dbReference type="NCBI Taxonomy" id="637954"/>
    <lineage>
        <taxon>Eukaryota</taxon>
        <taxon>Metazoa</taxon>
        <taxon>Chordata</taxon>
        <taxon>Craniata</taxon>
        <taxon>Vertebrata</taxon>
        <taxon>Euteleostomi</taxon>
        <taxon>Actinopterygii</taxon>
        <taxon>Neopterygii</taxon>
        <taxon>Teleostei</taxon>
        <taxon>Neoteleostei</taxon>
        <taxon>Acanthomorphata</taxon>
        <taxon>Gobiaria</taxon>
        <taxon>Gobiiformes</taxon>
        <taxon>Gobioidei</taxon>
        <taxon>Gobiidae</taxon>
        <taxon>Gobiinae</taxon>
        <taxon>Knipowitschia</taxon>
    </lineage>
</organism>
<keyword evidence="1" id="KW-0175">Coiled coil</keyword>
<feature type="coiled-coil region" evidence="1">
    <location>
        <begin position="100"/>
        <end position="134"/>
    </location>
</feature>
<protein>
    <submittedName>
        <fullName evidence="3">Uncharacterized protein</fullName>
    </submittedName>
</protein>
<evidence type="ECO:0000313" key="4">
    <source>
        <dbReference type="Proteomes" id="UP001497482"/>
    </source>
</evidence>
<keyword evidence="4" id="KW-1185">Reference proteome</keyword>
<dbReference type="Proteomes" id="UP001497482">
    <property type="component" value="Chromosome 13"/>
</dbReference>
<evidence type="ECO:0000313" key="3">
    <source>
        <dbReference type="EMBL" id="CAL1577490.1"/>
    </source>
</evidence>
<feature type="region of interest" description="Disordered" evidence="2">
    <location>
        <begin position="39"/>
        <end position="71"/>
    </location>
</feature>
<reference evidence="3 4" key="1">
    <citation type="submission" date="2024-04" db="EMBL/GenBank/DDBJ databases">
        <authorList>
            <person name="Waldvogel A.-M."/>
            <person name="Schoenle A."/>
        </authorList>
    </citation>
    <scope>NUCLEOTIDE SEQUENCE [LARGE SCALE GENOMIC DNA]</scope>
</reference>
<dbReference type="AlphaFoldDB" id="A0AAV2JJ35"/>
<accession>A0AAV2JJ35</accession>
<gene>
    <name evidence="3" type="ORF">KC01_LOCUS8834</name>
</gene>
<name>A0AAV2JJ35_KNICA</name>
<evidence type="ECO:0000256" key="1">
    <source>
        <dbReference type="SAM" id="Coils"/>
    </source>
</evidence>